<sequence length="1361" mass="147618">MEDTLQQLGKEIVTPKFGAIKNCCNSALAILQNEEALQTTEAWKLREICLEPLQLALESRAKKLAYHALTGIQLLLNMTLTTAWCMNARIVTKISQLYLSCHAASPRSFAGQMAATCLKESLAEWYGCQTCQIHRSDTMKILMARLESCKDGPAQGQREDCSDGSDMNKNGEGSVSQVDDGDDVLADFKSTAPAGSMESIMEEVVALLHFLLDKMDGTQSSTPGKHVLLLLLEGVHAILNKVPTVIQHNALFQELVWKHLCPTLISLLGTPKMEKSASAQRTAQSKEEMGRGSGCSTSAPNIMASAAKVIYSIASELVRLVGTVGSLRPVLESLFHRMLLYPPPQHRLDALRIVKEMLGNPERLLDLCAPAAEAGLVKMAIADVGLIKLILDAVQECCHCNDSAICFTSVTCVDSLLQSLECLAHGQAISDTLLVEIKHACTDLQKGSLGNGNDLDIYGGSMREVLQNPYVSKDPSVSDSPPDSPRPVADSDGNSEASSMDMPTMKRVTVLRMCDVEGAEVQAEHAAAPLENADLECAGAGNATPQTDNTEKVLLSEKDALDLKELQNGATDAASDWVKPEEDECENAGKWSNKVDVNTAVKHQQQLDDQDVIRQKYKILRERLEGMEQQNAAQFVQQLHGITADLVTMLSITDVDEALQTFSSNFCANLSKQQSTEVHAFASGEASPSVVLNADGVYTASVAALQLCYKLSQRGFYKDKESHHISVTQRQFVDGVLSSGLLLFLSPTWLTEVYKQVLESPLMEVTNLTTMDTPLLQFLEDLDGLGSHEIGGQFLFEYRSELYSHSSGMTSSEPQEKVDAGKLVAQCILRTCWDGLLDVLSVLLNGKSSCGISFSLGLLLGMEGAKEETQRARDAICLSLNGLQTASRLSCVLGLQSKCGSAFSQLASTSCVREDLRATAAGPVDGKGSLKAAVLREKPRLVRLHAANVLSMDVVMTTGLEVGSHASDCWRHVFRCCAHISELEHTYFSHGNHQSSLPKVQQEQAPDAESAGDTTIPDAETVEGPFMTAAAVPVAPRINVAELIRQSSLESGWETSLLGGGVLTPAQAAKALCGLSQEVDILFEDAASKLNLQALLSFLTELGEASRQQLQSLQSHTDAGDPSDILPVVTQSSQHCQGPHLPTNALHLYRLQEVLLAVVHSPRPLLHLMQVWAAISPYLVEATGHRDRSVSKMAVTCIHDFIVAMLTGHPEHPHFHVNEFLCKTFEDMLCLELCDSDVQDQIVCSICELVEACTKELQSGWRPLFGALRSVRIEITANEEVNEARQRHVAAVLDVFEVYLNTDNLLVFANATVDCILCLLKYVNGPGMFEDEDGEDSSDSGSDMGTTGVSSENLCLPALTI</sequence>
<organism evidence="3 4">
    <name type="scientific">Pomacea canaliculata</name>
    <name type="common">Golden apple snail</name>
    <dbReference type="NCBI Taxonomy" id="400727"/>
    <lineage>
        <taxon>Eukaryota</taxon>
        <taxon>Metazoa</taxon>
        <taxon>Spiralia</taxon>
        <taxon>Lophotrochozoa</taxon>
        <taxon>Mollusca</taxon>
        <taxon>Gastropoda</taxon>
        <taxon>Caenogastropoda</taxon>
        <taxon>Architaenioglossa</taxon>
        <taxon>Ampullarioidea</taxon>
        <taxon>Ampullariidae</taxon>
        <taxon>Pomacea</taxon>
    </lineage>
</organism>
<dbReference type="EMBL" id="PZQS01000006">
    <property type="protein sequence ID" value="PVD28400.1"/>
    <property type="molecule type" value="Genomic_DNA"/>
</dbReference>
<keyword evidence="4" id="KW-1185">Reference proteome</keyword>
<feature type="region of interest" description="Disordered" evidence="1">
    <location>
        <begin position="992"/>
        <end position="1019"/>
    </location>
</feature>
<name>A0A2T7P4R1_POMCA</name>
<feature type="compositionally biased region" description="Low complexity" evidence="1">
    <location>
        <begin position="471"/>
        <end position="492"/>
    </location>
</feature>
<feature type="domain" description="Mon2/Sec7/BIG1-like HDS" evidence="2">
    <location>
        <begin position="1210"/>
        <end position="1271"/>
    </location>
</feature>
<comment type="caution">
    <text evidence="3">The sequence shown here is derived from an EMBL/GenBank/DDBJ whole genome shotgun (WGS) entry which is preliminary data.</text>
</comment>
<evidence type="ECO:0000313" key="3">
    <source>
        <dbReference type="EMBL" id="PVD28400.1"/>
    </source>
</evidence>
<reference evidence="3 4" key="1">
    <citation type="submission" date="2018-04" db="EMBL/GenBank/DDBJ databases">
        <title>The genome of golden apple snail Pomacea canaliculata provides insight into stress tolerance and invasive adaptation.</title>
        <authorList>
            <person name="Liu C."/>
            <person name="Liu B."/>
            <person name="Ren Y."/>
            <person name="Zhang Y."/>
            <person name="Wang H."/>
            <person name="Li S."/>
            <person name="Jiang F."/>
            <person name="Yin L."/>
            <person name="Zhang G."/>
            <person name="Qian W."/>
            <person name="Fan W."/>
        </authorList>
    </citation>
    <scope>NUCLEOTIDE SEQUENCE [LARGE SCALE GENOMIC DNA]</scope>
    <source>
        <strain evidence="3">SZHN2017</strain>
        <tissue evidence="3">Muscle</tissue>
    </source>
</reference>
<dbReference type="InterPro" id="IPR016024">
    <property type="entry name" value="ARM-type_fold"/>
</dbReference>
<feature type="region of interest" description="Disordered" evidence="1">
    <location>
        <begin position="471"/>
        <end position="504"/>
    </location>
</feature>
<feature type="compositionally biased region" description="Polar residues" evidence="1">
    <location>
        <begin position="992"/>
        <end position="1004"/>
    </location>
</feature>
<dbReference type="Proteomes" id="UP000245119">
    <property type="component" value="Linkage Group LG6"/>
</dbReference>
<dbReference type="STRING" id="400727.A0A2T7P4R1"/>
<protein>
    <recommendedName>
        <fullName evidence="2">Mon2/Sec7/BIG1-like HDS domain-containing protein</fullName>
    </recommendedName>
</protein>
<dbReference type="PANTHER" id="PTHR10663">
    <property type="entry name" value="GUANYL-NUCLEOTIDE EXCHANGE FACTOR"/>
    <property type="match status" value="1"/>
</dbReference>
<dbReference type="InterPro" id="IPR015403">
    <property type="entry name" value="Mon2/Sec7/BIG1-like_HDS"/>
</dbReference>
<feature type="region of interest" description="Disordered" evidence="1">
    <location>
        <begin position="1331"/>
        <end position="1350"/>
    </location>
</feature>
<gene>
    <name evidence="3" type="ORF">C0Q70_10987</name>
</gene>
<evidence type="ECO:0000259" key="2">
    <source>
        <dbReference type="Pfam" id="PF09324"/>
    </source>
</evidence>
<dbReference type="Pfam" id="PF09324">
    <property type="entry name" value="Sec7-like_HDS"/>
    <property type="match status" value="1"/>
</dbReference>
<proteinExistence type="predicted"/>
<accession>A0A2T7P4R1</accession>
<feature type="compositionally biased region" description="Low complexity" evidence="1">
    <location>
        <begin position="1339"/>
        <end position="1350"/>
    </location>
</feature>
<feature type="region of interest" description="Disordered" evidence="1">
    <location>
        <begin position="276"/>
        <end position="296"/>
    </location>
</feature>
<dbReference type="OrthoDB" id="10002886at2759"/>
<dbReference type="SUPFAM" id="SSF48371">
    <property type="entry name" value="ARM repeat"/>
    <property type="match status" value="1"/>
</dbReference>
<evidence type="ECO:0000256" key="1">
    <source>
        <dbReference type="SAM" id="MobiDB-lite"/>
    </source>
</evidence>
<evidence type="ECO:0000313" key="4">
    <source>
        <dbReference type="Proteomes" id="UP000245119"/>
    </source>
</evidence>
<feature type="region of interest" description="Disordered" evidence="1">
    <location>
        <begin position="151"/>
        <end position="176"/>
    </location>
</feature>
<dbReference type="PANTHER" id="PTHR10663:SF344">
    <property type="entry name" value="BREFELDIN A-INHIBITED GUANINE NUCLEOTIDE-EXCHANGE PROTEIN 3"/>
    <property type="match status" value="1"/>
</dbReference>